<reference evidence="7" key="2">
    <citation type="submission" date="2024-06" db="EMBL/GenBank/DDBJ databases">
        <title>Micromonospora mangrovi CCTCC AA 2012012 genome sequences.</title>
        <authorList>
            <person name="Gao J."/>
        </authorList>
    </citation>
    <scope>NUCLEOTIDE SEQUENCE</scope>
    <source>
        <strain evidence="7">CCTCC AA 2012012</strain>
    </source>
</reference>
<dbReference type="EMBL" id="CP159342">
    <property type="protein sequence ID" value="XCH76773.1"/>
    <property type="molecule type" value="Genomic_DNA"/>
</dbReference>
<evidence type="ECO:0000259" key="4">
    <source>
        <dbReference type="Pfam" id="PF01648"/>
    </source>
</evidence>
<feature type="binding site" evidence="2">
    <location>
        <begin position="83"/>
        <end position="84"/>
    </location>
    <ligand>
        <name>CoA</name>
        <dbReference type="ChEBI" id="CHEBI:57287"/>
    </ligand>
</feature>
<dbReference type="InterPro" id="IPR037143">
    <property type="entry name" value="4-PPantetheinyl_Trfase_dom_sf"/>
</dbReference>
<dbReference type="PANTHER" id="PTHR38096">
    <property type="entry name" value="ENTEROBACTIN SYNTHASE COMPONENT D"/>
    <property type="match status" value="1"/>
</dbReference>
<dbReference type="EMBL" id="CP157762">
    <property type="protein sequence ID" value="XBP96069.1"/>
    <property type="molecule type" value="Genomic_DNA"/>
</dbReference>
<name>A0AAU8HN69_9ACTN</name>
<feature type="binding site" evidence="2">
    <location>
        <position position="47"/>
    </location>
    <ligand>
        <name>CoA</name>
        <dbReference type="ChEBI" id="CHEBI:57287"/>
    </ligand>
</feature>
<dbReference type="InterPro" id="IPR041354">
    <property type="entry name" value="4PPT_N"/>
</dbReference>
<dbReference type="Pfam" id="PF01648">
    <property type="entry name" value="ACPS"/>
    <property type="match status" value="1"/>
</dbReference>
<feature type="binding site" evidence="3">
    <location>
        <position position="107"/>
    </location>
    <ligand>
        <name>Mg(2+)</name>
        <dbReference type="ChEBI" id="CHEBI:18420"/>
    </ligand>
</feature>
<feature type="binding site" evidence="2">
    <location>
        <position position="164"/>
    </location>
    <ligand>
        <name>CoA</name>
        <dbReference type="ChEBI" id="CHEBI:57287"/>
    </ligand>
</feature>
<dbReference type="PRINTS" id="PR01399">
    <property type="entry name" value="ENTSNTHTASED"/>
</dbReference>
<evidence type="ECO:0000259" key="5">
    <source>
        <dbReference type="Pfam" id="PF17837"/>
    </source>
</evidence>
<dbReference type="GO" id="GO:0008897">
    <property type="term" value="F:holo-[acyl-carrier-protein] synthase activity"/>
    <property type="evidence" value="ECO:0007669"/>
    <property type="project" value="InterPro"/>
</dbReference>
<comment type="cofactor">
    <cofactor evidence="3">
        <name>Mg(2+)</name>
        <dbReference type="ChEBI" id="CHEBI:18420"/>
    </cofactor>
</comment>
<dbReference type="GO" id="GO:0009366">
    <property type="term" value="C:enterobactin synthetase complex"/>
    <property type="evidence" value="ECO:0007669"/>
    <property type="project" value="InterPro"/>
</dbReference>
<feature type="binding site" evidence="3">
    <location>
        <position position="106"/>
    </location>
    <ligand>
        <name>Mg(2+)</name>
        <dbReference type="ChEBI" id="CHEBI:18420"/>
    </ligand>
</feature>
<organism evidence="7">
    <name type="scientific">Micromonospora sp. CCTCC AA 2012012</name>
    <dbReference type="NCBI Taxonomy" id="3111921"/>
    <lineage>
        <taxon>Bacteria</taxon>
        <taxon>Bacillati</taxon>
        <taxon>Actinomycetota</taxon>
        <taxon>Actinomycetes</taxon>
        <taxon>Micromonosporales</taxon>
        <taxon>Micromonosporaceae</taxon>
        <taxon>Micromonospora</taxon>
    </lineage>
</organism>
<dbReference type="GO" id="GO:0000287">
    <property type="term" value="F:magnesium ion binding"/>
    <property type="evidence" value="ECO:0007669"/>
    <property type="project" value="InterPro"/>
</dbReference>
<dbReference type="RefSeq" id="WP_350937462.1">
    <property type="nucleotide sequence ID" value="NZ_CP157762.1"/>
</dbReference>
<gene>
    <name evidence="7" type="ORF">ABUL08_11985</name>
    <name evidence="6" type="ORF">VK199_11935</name>
</gene>
<feature type="binding site" evidence="2">
    <location>
        <position position="105"/>
    </location>
    <ligand>
        <name>CoA</name>
        <dbReference type="ChEBI" id="CHEBI:57287"/>
    </ligand>
</feature>
<evidence type="ECO:0000256" key="2">
    <source>
        <dbReference type="PIRSR" id="PIRSR603542-1"/>
    </source>
</evidence>
<feature type="binding site" evidence="2">
    <location>
        <position position="39"/>
    </location>
    <ligand>
        <name>CoA</name>
        <dbReference type="ChEBI" id="CHEBI:57287"/>
    </ligand>
</feature>
<evidence type="ECO:0000313" key="6">
    <source>
        <dbReference type="EMBL" id="XBP96069.1"/>
    </source>
</evidence>
<feature type="binding site" evidence="2">
    <location>
        <position position="154"/>
    </location>
    <ligand>
        <name>CoA</name>
        <dbReference type="ChEBI" id="CHEBI:57287"/>
    </ligand>
</feature>
<evidence type="ECO:0000256" key="1">
    <source>
        <dbReference type="ARBA" id="ARBA00022679"/>
    </source>
</evidence>
<evidence type="ECO:0000256" key="3">
    <source>
        <dbReference type="PIRSR" id="PIRSR603542-2"/>
    </source>
</evidence>
<evidence type="ECO:0000313" key="7">
    <source>
        <dbReference type="EMBL" id="XCH76773.1"/>
    </source>
</evidence>
<keyword evidence="3" id="KW-0460">Magnesium</keyword>
<dbReference type="GO" id="GO:0009239">
    <property type="term" value="P:enterobactin biosynthetic process"/>
    <property type="evidence" value="ECO:0007669"/>
    <property type="project" value="InterPro"/>
</dbReference>
<dbReference type="Gene3D" id="3.90.470.20">
    <property type="entry name" value="4'-phosphopantetheinyl transferase domain"/>
    <property type="match status" value="1"/>
</dbReference>
<feature type="domain" description="4'-phosphopantetheinyl transferase" evidence="4">
    <location>
        <begin position="102"/>
        <end position="186"/>
    </location>
</feature>
<reference evidence="6" key="1">
    <citation type="submission" date="2024-01" db="EMBL/GenBank/DDBJ databases">
        <title>The genome sequence of Micromonospora mangrovi CCTCC AA 2012012.</title>
        <authorList>
            <person name="Gao J."/>
        </authorList>
    </citation>
    <scope>NUCLEOTIDE SEQUENCE</scope>
    <source>
        <strain evidence="6">CCTCC AA 2012012</strain>
    </source>
</reference>
<keyword evidence="1 7" id="KW-0808">Transferase</keyword>
<dbReference type="GO" id="GO:0005886">
    <property type="term" value="C:plasma membrane"/>
    <property type="evidence" value="ECO:0007669"/>
    <property type="project" value="TreeGrafter"/>
</dbReference>
<sequence>MIGDLLPAPVVTAHAYGDPPEASLLSPEDTHITRAVERRRREFTTVRWCARTAMVALGVAPAPVLPGERGAPCWPAGVVGSMTHCAGYRAAALAPAATVRTVGIDAEPNERLPAGVLAAIALPAERARLGALFVARPDVAADRLLWSAKEAFYKAWFPLGRRLLDFDEAEVELRADGTFSARLRTPEPGVPDGFPGRWRVADGLVATAIAVPVAESAG</sequence>
<feature type="domain" description="4'-phosphopantetheinyl transferase N-terminal" evidence="5">
    <location>
        <begin position="28"/>
        <end position="94"/>
    </location>
</feature>
<feature type="binding site" evidence="3">
    <location>
        <position position="105"/>
    </location>
    <ligand>
        <name>Mg(2+)</name>
        <dbReference type="ChEBI" id="CHEBI:18420"/>
    </ligand>
</feature>
<feature type="binding site" evidence="2">
    <location>
        <position position="150"/>
    </location>
    <ligand>
        <name>CoA</name>
        <dbReference type="ChEBI" id="CHEBI:57287"/>
    </ligand>
</feature>
<dbReference type="AlphaFoldDB" id="A0AAU8HN69"/>
<protein>
    <submittedName>
        <fullName evidence="7">4'-phosphopantetheinyl transferase superfamily protein</fullName>
    </submittedName>
</protein>
<proteinExistence type="predicted"/>
<dbReference type="PANTHER" id="PTHR38096:SF1">
    <property type="entry name" value="ENTEROBACTIN SYNTHASE COMPONENT D"/>
    <property type="match status" value="1"/>
</dbReference>
<dbReference type="Pfam" id="PF17837">
    <property type="entry name" value="4PPT_N"/>
    <property type="match status" value="1"/>
</dbReference>
<dbReference type="InterPro" id="IPR003542">
    <property type="entry name" value="Enbac_synth_compD-like"/>
</dbReference>
<dbReference type="SUPFAM" id="SSF56214">
    <property type="entry name" value="4'-phosphopantetheinyl transferase"/>
    <property type="match status" value="1"/>
</dbReference>
<dbReference type="InterPro" id="IPR008278">
    <property type="entry name" value="4-PPantetheinyl_Trfase_dom"/>
</dbReference>
<accession>A0AAU8HN69</accession>
<keyword evidence="3" id="KW-0479">Metal-binding</keyword>